<evidence type="ECO:0000313" key="4">
    <source>
        <dbReference type="EMBL" id="RGC43698.1"/>
    </source>
</evidence>
<keyword evidence="1" id="KW-0547">Nucleotide-binding</keyword>
<keyword evidence="5" id="KW-1185">Reference proteome</keyword>
<dbReference type="SMART" id="SM00382">
    <property type="entry name" value="AAA"/>
    <property type="match status" value="1"/>
</dbReference>
<dbReference type="InterPro" id="IPR045735">
    <property type="entry name" value="Spore_III_AA_AAA+_ATPase"/>
</dbReference>
<dbReference type="Pfam" id="PF19568">
    <property type="entry name" value="Spore_III_AA"/>
    <property type="match status" value="1"/>
</dbReference>
<dbReference type="InterPro" id="IPR014217">
    <property type="entry name" value="Spore_III_AA"/>
</dbReference>
<keyword evidence="2" id="KW-0067">ATP-binding</keyword>
<comment type="caution">
    <text evidence="4">The sequence shown here is derived from an EMBL/GenBank/DDBJ whole genome shotgun (WGS) entry which is preliminary data.</text>
</comment>
<accession>A0A3E2XJE3</accession>
<evidence type="ECO:0000259" key="3">
    <source>
        <dbReference type="SMART" id="SM00382"/>
    </source>
</evidence>
<evidence type="ECO:0000313" key="5">
    <source>
        <dbReference type="Proteomes" id="UP000261231"/>
    </source>
</evidence>
<gene>
    <name evidence="4" type="primary">spoIIIAA</name>
    <name evidence="4" type="ORF">DW747_15270</name>
</gene>
<dbReference type="PANTHER" id="PTHR20953">
    <property type="entry name" value="KINASE-RELATED"/>
    <property type="match status" value="1"/>
</dbReference>
<dbReference type="SUPFAM" id="SSF52540">
    <property type="entry name" value="P-loop containing nucleoside triphosphate hydrolases"/>
    <property type="match status" value="1"/>
</dbReference>
<dbReference type="PANTHER" id="PTHR20953:SF3">
    <property type="entry name" value="P-LOOP CONTAINING NUCLEOSIDE TRIPHOSPHATE HYDROLASES SUPERFAMILY PROTEIN"/>
    <property type="match status" value="1"/>
</dbReference>
<protein>
    <submittedName>
        <fullName evidence="4">Stage III sporulation protein AA</fullName>
    </submittedName>
</protein>
<evidence type="ECO:0000256" key="1">
    <source>
        <dbReference type="ARBA" id="ARBA00022741"/>
    </source>
</evidence>
<proteinExistence type="predicted"/>
<evidence type="ECO:0000256" key="2">
    <source>
        <dbReference type="ARBA" id="ARBA00022840"/>
    </source>
</evidence>
<dbReference type="NCBIfam" id="TIGR02858">
    <property type="entry name" value="spore_III_AA"/>
    <property type="match status" value="1"/>
</dbReference>
<dbReference type="InterPro" id="IPR003593">
    <property type="entry name" value="AAA+_ATPase"/>
</dbReference>
<dbReference type="OrthoDB" id="9768243at2"/>
<sequence length="351" mass="39191">MDRKEQLMKIFSVHIRKILTALPVHIGGLQEIRLRAGRPLMILYDNKEYLAGPEGNIVTESSAAYHVSAQEIQETMTYLSHYSIYAYEEEIRQGFLTIQGGHRVGIAGKVLSDGNGIRSIRPITFLNVRLAHEVRGCADELMPWLYEEGRPCSTLILSPPGCGKTTMLRDVIRQFSNGCGQEAGRRVGVVDERSEIAACYRGIPQNDMGIRTDVLDGCAKHMGMQMMLRSMTPEILAVDEIGSRTDKEAIDAVMNCGCCLLATAHGASMEKMQMRPALRQMAEEKIFERYVILSRKNTVGKVEAILNADMDFLYQNHRGDLCHDRMRRSRTGYGRLLEEALCTAGTDAAVT</sequence>
<dbReference type="RefSeq" id="WP_117541637.1">
    <property type="nucleotide sequence ID" value="NZ_QVFD01000022.1"/>
</dbReference>
<dbReference type="GO" id="GO:0005524">
    <property type="term" value="F:ATP binding"/>
    <property type="evidence" value="ECO:0007669"/>
    <property type="project" value="UniProtKB-KW"/>
</dbReference>
<reference evidence="4 5" key="1">
    <citation type="submission" date="2018-08" db="EMBL/GenBank/DDBJ databases">
        <title>A genome reference for cultivated species of the human gut microbiota.</title>
        <authorList>
            <person name="Zou Y."/>
            <person name="Xue W."/>
            <person name="Luo G."/>
        </authorList>
    </citation>
    <scope>NUCLEOTIDE SEQUENCE [LARGE SCALE GENOMIC DNA]</scope>
    <source>
        <strain evidence="4 5">AM28-39</strain>
    </source>
</reference>
<dbReference type="Proteomes" id="UP000261231">
    <property type="component" value="Unassembled WGS sequence"/>
</dbReference>
<dbReference type="AlphaFoldDB" id="A0A3E2XJE3"/>
<dbReference type="Gene3D" id="3.40.50.300">
    <property type="entry name" value="P-loop containing nucleotide triphosphate hydrolases"/>
    <property type="match status" value="1"/>
</dbReference>
<dbReference type="EMBL" id="QVFD01000022">
    <property type="protein sequence ID" value="RGC43698.1"/>
    <property type="molecule type" value="Genomic_DNA"/>
</dbReference>
<feature type="domain" description="AAA+ ATPase" evidence="3">
    <location>
        <begin position="150"/>
        <end position="287"/>
    </location>
</feature>
<name>A0A3E2XJE3_9FIRM</name>
<organism evidence="4 5">
    <name type="scientific">Coprococcus catus</name>
    <dbReference type="NCBI Taxonomy" id="116085"/>
    <lineage>
        <taxon>Bacteria</taxon>
        <taxon>Bacillati</taxon>
        <taxon>Bacillota</taxon>
        <taxon>Clostridia</taxon>
        <taxon>Lachnospirales</taxon>
        <taxon>Lachnospiraceae</taxon>
        <taxon>Coprococcus</taxon>
    </lineage>
</organism>
<dbReference type="InterPro" id="IPR027417">
    <property type="entry name" value="P-loop_NTPase"/>
</dbReference>